<keyword evidence="11" id="KW-0376">Hydrogen peroxide</keyword>
<proteinExistence type="evidence at transcript level"/>
<keyword evidence="9 14" id="KW-0408">Iron</keyword>
<evidence type="ECO:0000259" key="16">
    <source>
        <dbReference type="SMART" id="SM01060"/>
    </source>
</evidence>
<feature type="active site" evidence="13">
    <location>
        <position position="81"/>
    </location>
</feature>
<dbReference type="PROSITE" id="PS51402">
    <property type="entry name" value="CATALASE_3"/>
    <property type="match status" value="1"/>
</dbReference>
<dbReference type="PANTHER" id="PTHR11465:SF23">
    <property type="entry name" value="CATALASE-2"/>
    <property type="match status" value="1"/>
</dbReference>
<accession>A0A6G5NJ21</accession>
<evidence type="ECO:0000256" key="5">
    <source>
        <dbReference type="ARBA" id="ARBA00022559"/>
    </source>
</evidence>
<keyword evidence="10" id="KW-0576">Peroxisome</keyword>
<dbReference type="Pfam" id="PF00199">
    <property type="entry name" value="Catalase"/>
    <property type="match status" value="1"/>
</dbReference>
<dbReference type="GO" id="GO:0046872">
    <property type="term" value="F:metal ion binding"/>
    <property type="evidence" value="ECO:0007669"/>
    <property type="project" value="UniProtKB-KW"/>
</dbReference>
<dbReference type="InterPro" id="IPR018028">
    <property type="entry name" value="Catalase"/>
</dbReference>
<reference evidence="17" key="1">
    <citation type="submission" date="2019-01" db="EMBL/GenBank/DDBJ databases">
        <title>Assessing the tolerance of two ecologically distinct lichen algae to cyclic desiccation: antioxidant system modulation.</title>
        <authorList>
            <person name="Hell A.F."/>
            <person name="Gasulla F."/>
            <person name="Gonzalez M."/>
            <person name="del Campo E.M."/>
            <person name="Centeno D."/>
            <person name="Casano L.M."/>
        </authorList>
    </citation>
    <scope>NUCLEOTIDE SEQUENCE</scope>
    <source>
        <strain evidence="17">TR9</strain>
    </source>
</reference>
<comment type="similarity">
    <text evidence="3">Belongs to the catalase family.</text>
</comment>
<dbReference type="AlphaFoldDB" id="A0A6G5NJ21"/>
<comment type="cofactor">
    <cofactor evidence="1 14">
        <name>heme</name>
        <dbReference type="ChEBI" id="CHEBI:30413"/>
    </cofactor>
</comment>
<evidence type="ECO:0000256" key="6">
    <source>
        <dbReference type="ARBA" id="ARBA00022617"/>
    </source>
</evidence>
<evidence type="ECO:0000256" key="9">
    <source>
        <dbReference type="ARBA" id="ARBA00023004"/>
    </source>
</evidence>
<evidence type="ECO:0000256" key="13">
    <source>
        <dbReference type="PIRSR" id="PIRSR038928-1"/>
    </source>
</evidence>
<dbReference type="GO" id="GO:0004096">
    <property type="term" value="F:catalase activity"/>
    <property type="evidence" value="ECO:0007669"/>
    <property type="project" value="UniProtKB-EC"/>
</dbReference>
<evidence type="ECO:0000256" key="8">
    <source>
        <dbReference type="ARBA" id="ARBA00023002"/>
    </source>
</evidence>
<comment type="catalytic activity">
    <reaction evidence="12">
        <text>2 H2O2 = O2 + 2 H2O</text>
        <dbReference type="Rhea" id="RHEA:20309"/>
        <dbReference type="ChEBI" id="CHEBI:15377"/>
        <dbReference type="ChEBI" id="CHEBI:15379"/>
        <dbReference type="ChEBI" id="CHEBI:16240"/>
        <dbReference type="EC" id="1.11.1.6"/>
    </reaction>
</comment>
<dbReference type="InterPro" id="IPR020835">
    <property type="entry name" value="Catalase_sf"/>
</dbReference>
<dbReference type="SUPFAM" id="SSF56634">
    <property type="entry name" value="Heme-dependent catalase-like"/>
    <property type="match status" value="1"/>
</dbReference>
<evidence type="ECO:0000256" key="3">
    <source>
        <dbReference type="ARBA" id="ARBA00005329"/>
    </source>
</evidence>
<evidence type="ECO:0000256" key="15">
    <source>
        <dbReference type="SAM" id="MobiDB-lite"/>
    </source>
</evidence>
<dbReference type="CDD" id="cd08154">
    <property type="entry name" value="catalase_clade_1"/>
    <property type="match status" value="1"/>
</dbReference>
<feature type="region of interest" description="Disordered" evidence="15">
    <location>
        <begin position="416"/>
        <end position="458"/>
    </location>
</feature>
<evidence type="ECO:0000256" key="14">
    <source>
        <dbReference type="PIRSR" id="PIRSR038928-2"/>
    </source>
</evidence>
<dbReference type="PRINTS" id="PR00067">
    <property type="entry name" value="CATALASE"/>
</dbReference>
<dbReference type="EMBL" id="MK422491">
    <property type="protein sequence ID" value="QBH71918.1"/>
    <property type="molecule type" value="mRNA"/>
</dbReference>
<keyword evidence="5" id="KW-0575">Peroxidase</keyword>
<dbReference type="InterPro" id="IPR010582">
    <property type="entry name" value="Catalase_immune_responsive"/>
</dbReference>
<name>A0A6G5NJ21_9CHLO</name>
<dbReference type="Gene3D" id="2.40.180.10">
    <property type="entry name" value="Catalase core domain"/>
    <property type="match status" value="1"/>
</dbReference>
<keyword evidence="6 14" id="KW-0349">Heme</keyword>
<dbReference type="FunFam" id="2.40.180.10:FF:000002">
    <property type="entry name" value="Catalase"/>
    <property type="match status" value="1"/>
</dbReference>
<evidence type="ECO:0000256" key="1">
    <source>
        <dbReference type="ARBA" id="ARBA00001971"/>
    </source>
</evidence>
<dbReference type="Pfam" id="PF06628">
    <property type="entry name" value="Catalase-rel"/>
    <property type="match status" value="1"/>
</dbReference>
<evidence type="ECO:0000256" key="10">
    <source>
        <dbReference type="ARBA" id="ARBA00023140"/>
    </source>
</evidence>
<keyword evidence="7 14" id="KW-0479">Metal-binding</keyword>
<evidence type="ECO:0000256" key="12">
    <source>
        <dbReference type="ARBA" id="ARBA00049254"/>
    </source>
</evidence>
<dbReference type="GO" id="GO:0020037">
    <property type="term" value="F:heme binding"/>
    <property type="evidence" value="ECO:0007669"/>
    <property type="project" value="InterPro"/>
</dbReference>
<dbReference type="PROSITE" id="PS00437">
    <property type="entry name" value="CATALASE_1"/>
    <property type="match status" value="1"/>
</dbReference>
<feature type="binding site" description="axial binding residue" evidence="14">
    <location>
        <position position="366"/>
    </location>
    <ligand>
        <name>heme</name>
        <dbReference type="ChEBI" id="CHEBI:30413"/>
    </ligand>
    <ligandPart>
        <name>Fe</name>
        <dbReference type="ChEBI" id="CHEBI:18248"/>
    </ligandPart>
</feature>
<dbReference type="PANTHER" id="PTHR11465">
    <property type="entry name" value="CATALASE"/>
    <property type="match status" value="1"/>
</dbReference>
<dbReference type="GO" id="GO:0042542">
    <property type="term" value="P:response to hydrogen peroxide"/>
    <property type="evidence" value="ECO:0007669"/>
    <property type="project" value="TreeGrafter"/>
</dbReference>
<evidence type="ECO:0000256" key="7">
    <source>
        <dbReference type="ARBA" id="ARBA00022723"/>
    </source>
</evidence>
<dbReference type="InterPro" id="IPR011614">
    <property type="entry name" value="Catalase_core"/>
</dbReference>
<evidence type="ECO:0000256" key="11">
    <source>
        <dbReference type="ARBA" id="ARBA00023324"/>
    </source>
</evidence>
<keyword evidence="8" id="KW-0560">Oxidoreductase</keyword>
<sequence>MANGHANGHANGVVPVGNRELRYPSVHDDTVSLKTNVGTPVVSNQHSESVGRRGPVLLEDYHLIEKLAQFNRGKIPERVVHARGMSAKGYFEVTDDVTDICSAEFLSEVGRKTPLHVRFSTVVHESGSPESLRDTRGFSIKFYTNEGNWDFVGNNMPVFFVRDGIKFPDLIRCLRPNPKNHLQEGWRILDFLSHHPESIFILMWLLGPRGIPADWRHMEGFGVHTFKMVNKAGKETYVKFHWKPTCGVKVLTDEEAKQVGEANNVQSHATEDLWNSIEDGEFPEWKLYIQTMEIADEDKYDFDPLDASKIFPEDQFPLKPVGRMVLNKNIDNFFNEQEMIAFNPGVTPPGIRVSDDKLLQSRVFAYSDAQRYRLGANYQLLPVNAPKCPYKNNHYEGTMNVTQRDEEVNYHPSKQYDIDDNAASKTQGNNAWPEEPVTGPRKKQGIEKENNFQQPGDYYRSFDRESKDVFQKHLLTFMTHPKCSEAVQKTWIGYMHKTDAELGREIEQKINDMTKKK</sequence>
<protein>
    <recommendedName>
        <fullName evidence="4">catalase</fullName>
        <ecNumber evidence="4">1.11.1.6</ecNumber>
    </recommendedName>
</protein>
<dbReference type="InterPro" id="IPR002226">
    <property type="entry name" value="Catalase_haem_BS"/>
</dbReference>
<dbReference type="PIRSF" id="PIRSF038928">
    <property type="entry name" value="Catalase_clade1-3"/>
    <property type="match status" value="1"/>
</dbReference>
<organism evidence="17">
    <name type="scientific">Trebouxia lynnae</name>
    <dbReference type="NCBI Taxonomy" id="1825957"/>
    <lineage>
        <taxon>Eukaryota</taxon>
        <taxon>Viridiplantae</taxon>
        <taxon>Chlorophyta</taxon>
        <taxon>core chlorophytes</taxon>
        <taxon>Trebouxiophyceae</taxon>
        <taxon>Trebouxiales</taxon>
        <taxon>Trebouxiaceae</taxon>
        <taxon>Trebouxia</taxon>
    </lineage>
</organism>
<feature type="active site" evidence="13">
    <location>
        <position position="154"/>
    </location>
</feature>
<dbReference type="GO" id="GO:0042744">
    <property type="term" value="P:hydrogen peroxide catabolic process"/>
    <property type="evidence" value="ECO:0007669"/>
    <property type="project" value="UniProtKB-KW"/>
</dbReference>
<dbReference type="InterPro" id="IPR024711">
    <property type="entry name" value="Catalase_clade1/3"/>
</dbReference>
<evidence type="ECO:0000313" key="17">
    <source>
        <dbReference type="EMBL" id="QBH71918.1"/>
    </source>
</evidence>
<dbReference type="EC" id="1.11.1.6" evidence="4"/>
<comment type="subcellular location">
    <subcellularLocation>
        <location evidence="2">Peroxisome</location>
    </subcellularLocation>
</comment>
<feature type="domain" description="Catalase core" evidence="16">
    <location>
        <begin position="34"/>
        <end position="419"/>
    </location>
</feature>
<dbReference type="GO" id="GO:0005777">
    <property type="term" value="C:peroxisome"/>
    <property type="evidence" value="ECO:0007669"/>
    <property type="project" value="UniProtKB-SubCell"/>
</dbReference>
<dbReference type="SMART" id="SM01060">
    <property type="entry name" value="Catalase"/>
    <property type="match status" value="1"/>
</dbReference>
<evidence type="ECO:0000256" key="4">
    <source>
        <dbReference type="ARBA" id="ARBA00012314"/>
    </source>
</evidence>
<evidence type="ECO:0000256" key="2">
    <source>
        <dbReference type="ARBA" id="ARBA00004275"/>
    </source>
</evidence>